<organism evidence="2 3">
    <name type="scientific">Achromobacter kerstersii</name>
    <dbReference type="NCBI Taxonomy" id="1353890"/>
    <lineage>
        <taxon>Bacteria</taxon>
        <taxon>Pseudomonadati</taxon>
        <taxon>Pseudomonadota</taxon>
        <taxon>Betaproteobacteria</taxon>
        <taxon>Burkholderiales</taxon>
        <taxon>Alcaligenaceae</taxon>
        <taxon>Achromobacter</taxon>
    </lineage>
</organism>
<accession>A0A6S7AI63</accession>
<dbReference type="PANTHER" id="PTHR42678">
    <property type="entry name" value="AMIDASE"/>
    <property type="match status" value="1"/>
</dbReference>
<dbReference type="AlphaFoldDB" id="A0A6S7AI63"/>
<dbReference type="InterPro" id="IPR036928">
    <property type="entry name" value="AS_sf"/>
</dbReference>
<evidence type="ECO:0000313" key="3">
    <source>
        <dbReference type="Proteomes" id="UP000494269"/>
    </source>
</evidence>
<name>A0A6S7AI63_9BURK</name>
<dbReference type="GO" id="GO:0050537">
    <property type="term" value="F:mandelamide amidase activity"/>
    <property type="evidence" value="ECO:0007669"/>
    <property type="project" value="UniProtKB-EC"/>
</dbReference>
<keyword evidence="3" id="KW-1185">Reference proteome</keyword>
<reference evidence="2 3" key="1">
    <citation type="submission" date="2020-04" db="EMBL/GenBank/DDBJ databases">
        <authorList>
            <person name="De Canck E."/>
        </authorList>
    </citation>
    <scope>NUCLEOTIDE SEQUENCE [LARGE SCALE GENOMIC DNA]</scope>
    <source>
        <strain evidence="2 3">LMG 3441</strain>
    </source>
</reference>
<keyword evidence="2" id="KW-0378">Hydrolase</keyword>
<dbReference type="Proteomes" id="UP000494269">
    <property type="component" value="Unassembled WGS sequence"/>
</dbReference>
<dbReference type="SUPFAM" id="SSF75304">
    <property type="entry name" value="Amidase signature (AS) enzymes"/>
    <property type="match status" value="1"/>
</dbReference>
<dbReference type="EMBL" id="CADIJQ010000006">
    <property type="protein sequence ID" value="CAB3721083.1"/>
    <property type="molecule type" value="Genomic_DNA"/>
</dbReference>
<dbReference type="Gene3D" id="3.90.1300.10">
    <property type="entry name" value="Amidase signature (AS) domain"/>
    <property type="match status" value="1"/>
</dbReference>
<gene>
    <name evidence="2" type="primary">mdlY_2</name>
    <name evidence="2" type="ORF">LMG3441_03828</name>
</gene>
<sequence>MNRPGLLAGPLPDGDAVFGQPVAALQAAMAAGSLTAADLVRAYLARIAAYDPHGPALNAVLAINPHAADEAALRDAERRAGQRRGPLHGIPVLIKDNIDVVGMPATAGSRALAQRRPEHDADVVLRLRKAGAIVLGKTTLHELACGITNVSSLSGRTRNAYDAARVPGGSSGGSAVAVASSFAAVAIGSDTSGSIRIPAAFNQVWGLRPTAGRCSTAGVVPLSPTLDTVGPMARCADDLAVLWSVMAGPDAGTASAPRAGSPWRIGMLDALYGGAEQERDVSDHVRAALTRMQANGAHVQPVSMALDDARLAAANVTGYEFRDALAECLRDVGLPVRSLDDILDGAYPHPEVVAILRERNAVRDADGSARQAALDRAHAIRADVLAALASGSLDMLAYPSVRGAPVLLGEPQRGGNGLLAAVTGLPALSVPIGFTPGGIPVGLELLGAAGSEAMLIQAARGLDQGAGAGNACWSAAHASNA</sequence>
<dbReference type="PANTHER" id="PTHR42678:SF5">
    <property type="entry name" value="GLUTAMYL-TRNA(GLN) AMIDOTRANSFERASE SUBUNIT A"/>
    <property type="match status" value="1"/>
</dbReference>
<feature type="domain" description="Amidase" evidence="1">
    <location>
        <begin position="38"/>
        <end position="455"/>
    </location>
</feature>
<dbReference type="EC" id="3.5.1.86" evidence="2"/>
<dbReference type="Pfam" id="PF01425">
    <property type="entry name" value="Amidase"/>
    <property type="match status" value="1"/>
</dbReference>
<evidence type="ECO:0000259" key="1">
    <source>
        <dbReference type="Pfam" id="PF01425"/>
    </source>
</evidence>
<protein>
    <submittedName>
        <fullName evidence="2">Mandelamide hydrolase</fullName>
        <ecNumber evidence="2">3.5.1.86</ecNumber>
    </submittedName>
</protein>
<evidence type="ECO:0000313" key="2">
    <source>
        <dbReference type="EMBL" id="CAB3721083.1"/>
    </source>
</evidence>
<proteinExistence type="predicted"/>
<dbReference type="InterPro" id="IPR023631">
    <property type="entry name" value="Amidase_dom"/>
</dbReference>